<sequence length="252" mass="26190">MRNYRIVAVVWTAFACIWVVGDATASTSCAARVSSGDQGVGISAIEDVSCTNGGVGCFSDGICRYCQNFASPQSSHLAKCSSVTPATQIPAPTPSQSAPTSTIPASTATDCAALVKKSTLSGISFVTDKTCNVPRPTALGCTALTTCRLCRATKNEDNQFLVNCSVLKKIVPGSVRRLSGEEMVDDAEEPKPRNFTGIALSCVGGMALVVAIIGLAHSKICRRDDAQANCAVDETGLATDSSDSLDEKNNVP</sequence>
<keyword evidence="1" id="KW-1133">Transmembrane helix</keyword>
<evidence type="ECO:0000313" key="4">
    <source>
        <dbReference type="Proteomes" id="UP000694044"/>
    </source>
</evidence>
<evidence type="ECO:0000256" key="2">
    <source>
        <dbReference type="SAM" id="SignalP"/>
    </source>
</evidence>
<dbReference type="AlphaFoldDB" id="A0A8T1WJM4"/>
<keyword evidence="2" id="KW-0732">Signal</keyword>
<protein>
    <submittedName>
        <fullName evidence="3">Uncharacterized protein</fullName>
    </submittedName>
</protein>
<evidence type="ECO:0000313" key="3">
    <source>
        <dbReference type="EMBL" id="KAG7391919.1"/>
    </source>
</evidence>
<dbReference type="Proteomes" id="UP000694044">
    <property type="component" value="Unassembled WGS sequence"/>
</dbReference>
<keyword evidence="4" id="KW-1185">Reference proteome</keyword>
<evidence type="ECO:0000256" key="1">
    <source>
        <dbReference type="SAM" id="Phobius"/>
    </source>
</evidence>
<accession>A0A8T1WJM4</accession>
<comment type="caution">
    <text evidence="3">The sequence shown here is derived from an EMBL/GenBank/DDBJ whole genome shotgun (WGS) entry which is preliminary data.</text>
</comment>
<organism evidence="3 4">
    <name type="scientific">Phytophthora pseudosyringae</name>
    <dbReference type="NCBI Taxonomy" id="221518"/>
    <lineage>
        <taxon>Eukaryota</taxon>
        <taxon>Sar</taxon>
        <taxon>Stramenopiles</taxon>
        <taxon>Oomycota</taxon>
        <taxon>Peronosporomycetes</taxon>
        <taxon>Peronosporales</taxon>
        <taxon>Peronosporaceae</taxon>
        <taxon>Phytophthora</taxon>
    </lineage>
</organism>
<keyword evidence="1" id="KW-0472">Membrane</keyword>
<feature type="signal peptide" evidence="2">
    <location>
        <begin position="1"/>
        <end position="23"/>
    </location>
</feature>
<proteinExistence type="predicted"/>
<dbReference type="EMBL" id="JAGDFM010000016">
    <property type="protein sequence ID" value="KAG7391919.1"/>
    <property type="molecule type" value="Genomic_DNA"/>
</dbReference>
<reference evidence="3" key="1">
    <citation type="submission" date="2021-02" db="EMBL/GenBank/DDBJ databases">
        <authorList>
            <person name="Palmer J.M."/>
        </authorList>
    </citation>
    <scope>NUCLEOTIDE SEQUENCE</scope>
    <source>
        <strain evidence="3">SCRP734</strain>
    </source>
</reference>
<feature type="transmembrane region" description="Helical" evidence="1">
    <location>
        <begin position="195"/>
        <end position="216"/>
    </location>
</feature>
<name>A0A8T1WJM4_9STRA</name>
<dbReference type="PROSITE" id="PS51257">
    <property type="entry name" value="PROKAR_LIPOPROTEIN"/>
    <property type="match status" value="1"/>
</dbReference>
<keyword evidence="1" id="KW-0812">Transmembrane</keyword>
<gene>
    <name evidence="3" type="ORF">PHYPSEUDO_003125</name>
</gene>
<dbReference type="OrthoDB" id="124563at2759"/>
<feature type="chain" id="PRO_5035898963" evidence="2">
    <location>
        <begin position="24"/>
        <end position="252"/>
    </location>
</feature>